<dbReference type="Pfam" id="PF05270">
    <property type="entry name" value="AbfB"/>
    <property type="match status" value="1"/>
</dbReference>
<accession>A0A7W9HJ44</accession>
<dbReference type="Pfam" id="PF09206">
    <property type="entry name" value="ArabFuran-catal"/>
    <property type="match status" value="1"/>
</dbReference>
<feature type="disulfide bond" evidence="7">
    <location>
        <begin position="45"/>
        <end position="50"/>
    </location>
</feature>
<comment type="caution">
    <text evidence="11">The sequence shown here is derived from an EMBL/GenBank/DDBJ whole genome shotgun (WGS) entry which is preliminary data.</text>
</comment>
<protein>
    <recommendedName>
        <fullName evidence="13">Alpha-L-arabinofuranosidase B-like protein</fullName>
    </recommendedName>
</protein>
<evidence type="ECO:0000313" key="12">
    <source>
        <dbReference type="Proteomes" id="UP000552097"/>
    </source>
</evidence>
<dbReference type="GO" id="GO:0046373">
    <property type="term" value="P:L-arabinose metabolic process"/>
    <property type="evidence" value="ECO:0007669"/>
    <property type="project" value="InterPro"/>
</dbReference>
<reference evidence="11 12" key="1">
    <citation type="submission" date="2020-08" db="EMBL/GenBank/DDBJ databases">
        <title>Sequencing the genomes of 1000 actinobacteria strains.</title>
        <authorList>
            <person name="Klenk H.-P."/>
        </authorList>
    </citation>
    <scope>NUCLEOTIDE SEQUENCE [LARGE SCALE GENOMIC DNA]</scope>
    <source>
        <strain evidence="11 12">DSM 45486</strain>
    </source>
</reference>
<evidence type="ECO:0000313" key="11">
    <source>
        <dbReference type="EMBL" id="MBB5802956.1"/>
    </source>
</evidence>
<dbReference type="GO" id="GO:0045490">
    <property type="term" value="P:pectin catabolic process"/>
    <property type="evidence" value="ECO:0007669"/>
    <property type="project" value="TreeGrafter"/>
</dbReference>
<keyword evidence="3" id="KW-0378">Hydrolase</keyword>
<dbReference type="SUPFAM" id="SSF110221">
    <property type="entry name" value="AbfB domain"/>
    <property type="match status" value="1"/>
</dbReference>
<evidence type="ECO:0008006" key="13">
    <source>
        <dbReference type="Google" id="ProtNLM"/>
    </source>
</evidence>
<dbReference type="Proteomes" id="UP000552097">
    <property type="component" value="Unassembled WGS sequence"/>
</dbReference>
<dbReference type="InterPro" id="IPR015289">
    <property type="entry name" value="A-L-arabinofuranosidase_B_cat"/>
</dbReference>
<gene>
    <name evidence="11" type="ORF">F4560_002724</name>
</gene>
<evidence type="ECO:0000259" key="10">
    <source>
        <dbReference type="Pfam" id="PF09206"/>
    </source>
</evidence>
<evidence type="ECO:0000256" key="1">
    <source>
        <dbReference type="ARBA" id="ARBA00006963"/>
    </source>
</evidence>
<dbReference type="GO" id="GO:0046556">
    <property type="term" value="F:alpha-L-arabinofuranosidase activity"/>
    <property type="evidence" value="ECO:0007669"/>
    <property type="project" value="InterPro"/>
</dbReference>
<dbReference type="InterPro" id="IPR007934">
    <property type="entry name" value="AbfB_ABD"/>
</dbReference>
<dbReference type="AlphaFoldDB" id="A0A7W9HJ44"/>
<dbReference type="GO" id="GO:0031221">
    <property type="term" value="P:arabinan metabolic process"/>
    <property type="evidence" value="ECO:0007669"/>
    <property type="project" value="InterPro"/>
</dbReference>
<organism evidence="11 12">
    <name type="scientific">Saccharothrix ecbatanensis</name>
    <dbReference type="NCBI Taxonomy" id="1105145"/>
    <lineage>
        <taxon>Bacteria</taxon>
        <taxon>Bacillati</taxon>
        <taxon>Actinomycetota</taxon>
        <taxon>Actinomycetes</taxon>
        <taxon>Pseudonocardiales</taxon>
        <taxon>Pseudonocardiaceae</taxon>
        <taxon>Saccharothrix</taxon>
    </lineage>
</organism>
<keyword evidence="4" id="KW-0325">Glycoprotein</keyword>
<dbReference type="InterPro" id="IPR013320">
    <property type="entry name" value="ConA-like_dom_sf"/>
</dbReference>
<dbReference type="Gene3D" id="2.80.10.50">
    <property type="match status" value="1"/>
</dbReference>
<feature type="compositionally biased region" description="Basic and acidic residues" evidence="8">
    <location>
        <begin position="350"/>
        <end position="362"/>
    </location>
</feature>
<dbReference type="Gene3D" id="2.60.120.200">
    <property type="match status" value="1"/>
</dbReference>
<proteinExistence type="inferred from homology"/>
<feature type="active site" description="Proton donor" evidence="6">
    <location>
        <position position="258"/>
    </location>
</feature>
<evidence type="ECO:0000256" key="7">
    <source>
        <dbReference type="PIRSR" id="PIRSR638964-3"/>
    </source>
</evidence>
<feature type="domain" description="Alpha-L-arabinofuranosidase B arabinose-binding" evidence="9">
    <location>
        <begin position="303"/>
        <end position="339"/>
    </location>
</feature>
<evidence type="ECO:0000256" key="8">
    <source>
        <dbReference type="SAM" id="MobiDB-lite"/>
    </source>
</evidence>
<dbReference type="PANTHER" id="PTHR39447:SF2">
    <property type="entry name" value="ALPHA-L-ARABINOFURANOSIDASE B"/>
    <property type="match status" value="1"/>
</dbReference>
<feature type="disulfide bond" evidence="7">
    <location>
        <begin position="140"/>
        <end position="141"/>
    </location>
</feature>
<sequence>MRRAGTQALYGALYQVRRSSDNTTRDIGPLTQGGVVNAATQDSFCADTNCLITVLYDQSGRGNHLTQAPPGDFAGPAPGGYDNLAVANAAPVTIGGRKAYGVYISPGTGYRNNKTNGIATGDQPEGIYAVLDGTHYSGGCCFDYGNAQTDGKADRQGIMETVYFGSNNWWGSGDGPGPWVMADLEWGLFSGVNPRYNPNPTINHRFVTAIVKGEPDHWAIRSGNAQSGGLSTTFDGPRPNGYHPMQKEGAILLGIGGDNSIAGAGTFDEGVMTSGYPTNATEDAVQANIAAAGYAAGPVTPVNRIQSYNFPDRYIRHQDYQLRLHQITDAIGRADATFRLTSRPDTAEPPLHDRAHRTDHIPRTGRGSLTTPDPGCPPRAARSAAAGPLDLDAGGLGHR</sequence>
<keyword evidence="7" id="KW-1015">Disulfide bond</keyword>
<evidence type="ECO:0000256" key="6">
    <source>
        <dbReference type="PIRSR" id="PIRSR638964-1"/>
    </source>
</evidence>
<name>A0A7W9HJ44_9PSEU</name>
<dbReference type="EMBL" id="JACHMO010000001">
    <property type="protein sequence ID" value="MBB5802956.1"/>
    <property type="molecule type" value="Genomic_DNA"/>
</dbReference>
<feature type="domain" description="Alpha-L-arabinofuranosidase B catalytic" evidence="10">
    <location>
        <begin position="3"/>
        <end position="295"/>
    </location>
</feature>
<keyword evidence="2" id="KW-0732">Signal</keyword>
<feature type="compositionally biased region" description="Low complexity" evidence="8">
    <location>
        <begin position="378"/>
        <end position="393"/>
    </location>
</feature>
<feature type="region of interest" description="Disordered" evidence="8">
    <location>
        <begin position="341"/>
        <end position="399"/>
    </location>
</feature>
<dbReference type="PANTHER" id="PTHR39447">
    <property type="entry name" value="ALPHA-L-ARABINOFURANOSIDASE B"/>
    <property type="match status" value="1"/>
</dbReference>
<evidence type="ECO:0000256" key="3">
    <source>
        <dbReference type="ARBA" id="ARBA00022801"/>
    </source>
</evidence>
<evidence type="ECO:0000259" key="9">
    <source>
        <dbReference type="Pfam" id="PF05270"/>
    </source>
</evidence>
<dbReference type="InterPro" id="IPR036195">
    <property type="entry name" value="AbfB_ABD_sf"/>
</dbReference>
<keyword evidence="5" id="KW-0326">Glycosidase</keyword>
<evidence type="ECO:0000256" key="2">
    <source>
        <dbReference type="ARBA" id="ARBA00022729"/>
    </source>
</evidence>
<evidence type="ECO:0000256" key="5">
    <source>
        <dbReference type="ARBA" id="ARBA00023295"/>
    </source>
</evidence>
<keyword evidence="12" id="KW-1185">Reference proteome</keyword>
<comment type="similarity">
    <text evidence="1">Belongs to the glycosyl hydrolase 54 family.</text>
</comment>
<evidence type="ECO:0000256" key="4">
    <source>
        <dbReference type="ARBA" id="ARBA00023180"/>
    </source>
</evidence>
<dbReference type="RefSeq" id="WP_312869297.1">
    <property type="nucleotide sequence ID" value="NZ_JACHMO010000001.1"/>
</dbReference>
<dbReference type="SUPFAM" id="SSF49899">
    <property type="entry name" value="Concanavalin A-like lectins/glucanases"/>
    <property type="match status" value="1"/>
</dbReference>
<feature type="active site" description="Nucleophile" evidence="6">
    <location>
        <position position="185"/>
    </location>
</feature>
<dbReference type="InterPro" id="IPR038964">
    <property type="entry name" value="ABFB"/>
</dbReference>